<dbReference type="Proteomes" id="UP001175271">
    <property type="component" value="Unassembled WGS sequence"/>
</dbReference>
<dbReference type="AlphaFoldDB" id="A0AA39LY61"/>
<reference evidence="2" key="1">
    <citation type="submission" date="2023-06" db="EMBL/GenBank/DDBJ databases">
        <title>Genomic analysis of the entomopathogenic nematode Steinernema hermaphroditum.</title>
        <authorList>
            <person name="Schwarz E.M."/>
            <person name="Heppert J.K."/>
            <person name="Baniya A."/>
            <person name="Schwartz H.T."/>
            <person name="Tan C.-H."/>
            <person name="Antoshechkin I."/>
            <person name="Sternberg P.W."/>
            <person name="Goodrich-Blair H."/>
            <person name="Dillman A.R."/>
        </authorList>
    </citation>
    <scope>NUCLEOTIDE SEQUENCE</scope>
    <source>
        <strain evidence="2">PS9179</strain>
        <tissue evidence="2">Whole animal</tissue>
    </source>
</reference>
<name>A0AA39LY61_9BILA</name>
<evidence type="ECO:0000256" key="1">
    <source>
        <dbReference type="SAM" id="MobiDB-lite"/>
    </source>
</evidence>
<protein>
    <submittedName>
        <fullName evidence="2">Uncharacterized protein</fullName>
    </submittedName>
</protein>
<organism evidence="2 3">
    <name type="scientific">Steinernema hermaphroditum</name>
    <dbReference type="NCBI Taxonomy" id="289476"/>
    <lineage>
        <taxon>Eukaryota</taxon>
        <taxon>Metazoa</taxon>
        <taxon>Ecdysozoa</taxon>
        <taxon>Nematoda</taxon>
        <taxon>Chromadorea</taxon>
        <taxon>Rhabditida</taxon>
        <taxon>Tylenchina</taxon>
        <taxon>Panagrolaimomorpha</taxon>
        <taxon>Strongyloidoidea</taxon>
        <taxon>Steinernematidae</taxon>
        <taxon>Steinernema</taxon>
    </lineage>
</organism>
<feature type="region of interest" description="Disordered" evidence="1">
    <location>
        <begin position="1"/>
        <end position="25"/>
    </location>
</feature>
<keyword evidence="3" id="KW-1185">Reference proteome</keyword>
<proteinExistence type="predicted"/>
<dbReference type="EMBL" id="JAUCMV010000002">
    <property type="protein sequence ID" value="KAK0414541.1"/>
    <property type="molecule type" value="Genomic_DNA"/>
</dbReference>
<evidence type="ECO:0000313" key="2">
    <source>
        <dbReference type="EMBL" id="KAK0414541.1"/>
    </source>
</evidence>
<accession>A0AA39LY61</accession>
<evidence type="ECO:0000313" key="3">
    <source>
        <dbReference type="Proteomes" id="UP001175271"/>
    </source>
</evidence>
<sequence>MFSKHQSTEKAESSQKKKLFQNENEDDDLRQLASAFDGDEFDRQAVASGLIKKLNRQMEDDDDKENESHDLRQRIFAFRTWRAANVQSSSNSQKSRILRKKMNFAMKKIIDNLLKDVAEGSFATVNFYHPSIQSHSDSLKSGRFSTSTRQFALSTANTLKNVLEKLSQSQKGLRYDDKFIMEVLFFEPPRGK</sequence>
<feature type="compositionally biased region" description="Basic and acidic residues" evidence="1">
    <location>
        <begin position="1"/>
        <end position="15"/>
    </location>
</feature>
<gene>
    <name evidence="2" type="ORF">QR680_011486</name>
</gene>
<comment type="caution">
    <text evidence="2">The sequence shown here is derived from an EMBL/GenBank/DDBJ whole genome shotgun (WGS) entry which is preliminary data.</text>
</comment>